<dbReference type="EMBL" id="LVWE01000002">
    <property type="protein sequence ID" value="OAD46588.1"/>
    <property type="molecule type" value="Genomic_DNA"/>
</dbReference>
<name>A0A176TFA4_9FLAO</name>
<reference evidence="3 4" key="1">
    <citation type="submission" date="2016-02" db="EMBL/GenBank/DDBJ databases">
        <title>Draft genome sequence of Polaribacter atrinae KACC17473.</title>
        <authorList>
            <person name="Shin S.-K."/>
            <person name="Yi H."/>
        </authorList>
    </citation>
    <scope>NUCLEOTIDE SEQUENCE [LARGE SCALE GENOMIC DNA]</scope>
    <source>
        <strain evidence="3 4">KACC 17473</strain>
    </source>
</reference>
<dbReference type="Proteomes" id="UP000076923">
    <property type="component" value="Unassembled WGS sequence"/>
</dbReference>
<accession>A0A176TFA4</accession>
<keyword evidence="1" id="KW-0732">Signal</keyword>
<comment type="caution">
    <text evidence="3">The sequence shown here is derived from an EMBL/GenBank/DDBJ whole genome shotgun (WGS) entry which is preliminary data.</text>
</comment>
<dbReference type="STRING" id="1333662.LPB303_01210"/>
<evidence type="ECO:0000256" key="1">
    <source>
        <dbReference type="SAM" id="SignalP"/>
    </source>
</evidence>
<proteinExistence type="predicted"/>
<dbReference type="GO" id="GO:0042834">
    <property type="term" value="F:peptidoglycan binding"/>
    <property type="evidence" value="ECO:0007669"/>
    <property type="project" value="InterPro"/>
</dbReference>
<evidence type="ECO:0000259" key="2">
    <source>
        <dbReference type="Pfam" id="PF05036"/>
    </source>
</evidence>
<dbReference type="AlphaFoldDB" id="A0A176TFA4"/>
<feature type="signal peptide" evidence="1">
    <location>
        <begin position="1"/>
        <end position="23"/>
    </location>
</feature>
<protein>
    <recommendedName>
        <fullName evidence="2">SPOR domain-containing protein</fullName>
    </recommendedName>
</protein>
<dbReference type="Pfam" id="PF05036">
    <property type="entry name" value="SPOR"/>
    <property type="match status" value="1"/>
</dbReference>
<feature type="chain" id="PRO_5008049891" description="SPOR domain-containing protein" evidence="1">
    <location>
        <begin position="24"/>
        <end position="122"/>
    </location>
</feature>
<feature type="domain" description="SPOR" evidence="2">
    <location>
        <begin position="50"/>
        <end position="117"/>
    </location>
</feature>
<sequence length="122" mass="14094">MKSKLTVLSFLIVLLTTSYNSFSQNKTNESPEIKDIISKKRSFNSTFGFGYRIQLYNGNEQKARAFIARFKVEFPGNFSKLVYYAPEWKVQVGNYKTKLEADKDLIKFQEKFSGIIVIPMGK</sequence>
<gene>
    <name evidence="3" type="ORF">LPB303_01210</name>
</gene>
<dbReference type="InterPro" id="IPR007730">
    <property type="entry name" value="SPOR-like_dom"/>
</dbReference>
<evidence type="ECO:0000313" key="3">
    <source>
        <dbReference type="EMBL" id="OAD46588.1"/>
    </source>
</evidence>
<organism evidence="3 4">
    <name type="scientific">Polaribacter atrinae</name>
    <dbReference type="NCBI Taxonomy" id="1333662"/>
    <lineage>
        <taxon>Bacteria</taxon>
        <taxon>Pseudomonadati</taxon>
        <taxon>Bacteroidota</taxon>
        <taxon>Flavobacteriia</taxon>
        <taxon>Flavobacteriales</taxon>
        <taxon>Flavobacteriaceae</taxon>
    </lineage>
</organism>
<evidence type="ECO:0000313" key="4">
    <source>
        <dbReference type="Proteomes" id="UP000076923"/>
    </source>
</evidence>
<dbReference type="RefSeq" id="WP_068447305.1">
    <property type="nucleotide sequence ID" value="NZ_CANKUV010000001.1"/>
</dbReference>
<keyword evidence="4" id="KW-1185">Reference proteome</keyword>
<dbReference type="OrthoDB" id="2473397at2"/>